<dbReference type="EMBL" id="PXNP01000020">
    <property type="protein sequence ID" value="PSF11871.1"/>
    <property type="molecule type" value="Genomic_DNA"/>
</dbReference>
<dbReference type="Proteomes" id="UP000239866">
    <property type="component" value="Unassembled WGS sequence"/>
</dbReference>
<dbReference type="SUPFAM" id="SSF144059">
    <property type="entry name" value="ImpE-like"/>
    <property type="match status" value="1"/>
</dbReference>
<dbReference type="Pfam" id="PF07024">
    <property type="entry name" value="ImpE"/>
    <property type="match status" value="1"/>
</dbReference>
<organism evidence="2 3">
    <name type="scientific">Marinobacter fuscus</name>
    <dbReference type="NCBI Taxonomy" id="2109942"/>
    <lineage>
        <taxon>Bacteria</taxon>
        <taxon>Pseudomonadati</taxon>
        <taxon>Pseudomonadota</taxon>
        <taxon>Gammaproteobacteria</taxon>
        <taxon>Pseudomonadales</taxon>
        <taxon>Marinobacteraceae</taxon>
        <taxon>Marinobacter</taxon>
    </lineage>
</organism>
<dbReference type="Pfam" id="PF14559">
    <property type="entry name" value="TPR_19"/>
    <property type="match status" value="1"/>
</dbReference>
<keyword evidence="3" id="KW-1185">Reference proteome</keyword>
<comment type="caution">
    <text evidence="2">The sequence shown here is derived from an EMBL/GenBank/DDBJ whole genome shotgun (WGS) entry which is preliminary data.</text>
</comment>
<name>A0A2T1KNZ1_9GAMM</name>
<dbReference type="PIRSF" id="PIRSF029288">
    <property type="entry name" value="SciE_ImpE"/>
    <property type="match status" value="1"/>
</dbReference>
<dbReference type="InterPro" id="IPR009211">
    <property type="entry name" value="TagJ"/>
</dbReference>
<keyword evidence="1" id="KW-0175">Coiled coil</keyword>
<dbReference type="InterPro" id="IPR011990">
    <property type="entry name" value="TPR-like_helical_dom_sf"/>
</dbReference>
<evidence type="ECO:0000313" key="3">
    <source>
        <dbReference type="Proteomes" id="UP000239866"/>
    </source>
</evidence>
<dbReference type="OrthoDB" id="5416084at2"/>
<evidence type="ECO:0000313" key="2">
    <source>
        <dbReference type="EMBL" id="PSF11871.1"/>
    </source>
</evidence>
<dbReference type="AlphaFoldDB" id="A0A2T1KNZ1"/>
<dbReference type="Gene3D" id="1.25.40.10">
    <property type="entry name" value="Tetratricopeptide repeat domain"/>
    <property type="match status" value="1"/>
</dbReference>
<feature type="coiled-coil region" evidence="1">
    <location>
        <begin position="114"/>
        <end position="141"/>
    </location>
</feature>
<gene>
    <name evidence="2" type="ORF">C7H09_05790</name>
</gene>
<protein>
    <submittedName>
        <fullName evidence="2">Virulence protein, SciE type</fullName>
    </submittedName>
</protein>
<evidence type="ECO:0000256" key="1">
    <source>
        <dbReference type="SAM" id="Coils"/>
    </source>
</evidence>
<accession>A0A2T1KNZ1</accession>
<sequence length="269" mass="29097">MEESGMDAIKQHLVSGSLDKAINDAGQQVRSRPGDAEARASLIELLCVAGDLERADEMLGALARHHPDWLAGAANLRQLMRAQQARAAFHQGQLAEDVVAGEGDDLQALLALMLARAEGDLDAAEAAAQSLEEHREKASFRLGDVEGDIRDCDDSLCGFIEALGTDGKFYLWRWSEIEAIDFHPPGSPVELAWRRADVELTSGQQGEVFVPLIYQASTTDQEKLGRVTDWQEHSAGLVTGVGLKQFLVGDDVVGLESVSRVERLVAANA</sequence>
<reference evidence="2 3" key="1">
    <citation type="submission" date="2018-03" db="EMBL/GenBank/DDBJ databases">
        <title>Marinobacter brunus sp. nov., a marine bacterium of Gamma-proteobacteria isolated from the surface seawater of the South China Sea.</title>
        <authorList>
            <person name="Cheng H."/>
            <person name="Wu Y.-H."/>
            <person name="Xamxidin M."/>
            <person name="Xu X.-W."/>
        </authorList>
    </citation>
    <scope>NUCLEOTIDE SEQUENCE [LARGE SCALE GENOMIC DNA]</scope>
    <source>
        <strain evidence="2 3">NH169-3</strain>
    </source>
</reference>
<proteinExistence type="predicted"/>